<dbReference type="InterPro" id="IPR043132">
    <property type="entry name" value="BCAT-like_C"/>
</dbReference>
<evidence type="ECO:0000256" key="15">
    <source>
        <dbReference type="RuleBase" id="RU004516"/>
    </source>
</evidence>
<protein>
    <recommendedName>
        <fullName evidence="8">Probable branched-chain-amino-acid aminotransferase</fullName>
        <ecNumber evidence="7">2.6.1.42</ecNumber>
    </recommendedName>
</protein>
<evidence type="ECO:0000256" key="14">
    <source>
        <dbReference type="RuleBase" id="RU004106"/>
    </source>
</evidence>
<dbReference type="InterPro" id="IPR036038">
    <property type="entry name" value="Aminotransferase-like"/>
</dbReference>
<comment type="catalytic activity">
    <reaction evidence="11">
        <text>L-valine + 2-oxoglutarate = 3-methyl-2-oxobutanoate + L-glutamate</text>
        <dbReference type="Rhea" id="RHEA:24813"/>
        <dbReference type="ChEBI" id="CHEBI:11851"/>
        <dbReference type="ChEBI" id="CHEBI:16810"/>
        <dbReference type="ChEBI" id="CHEBI:29985"/>
        <dbReference type="ChEBI" id="CHEBI:57762"/>
        <dbReference type="EC" id="2.6.1.42"/>
    </reaction>
</comment>
<evidence type="ECO:0000256" key="12">
    <source>
        <dbReference type="ARBA" id="ARBA00048798"/>
    </source>
</evidence>
<evidence type="ECO:0000256" key="5">
    <source>
        <dbReference type="ARBA" id="ARBA00005072"/>
    </source>
</evidence>
<comment type="caution">
    <text evidence="16">The sequence shown here is derived from an EMBL/GenBank/DDBJ whole genome shotgun (WGS) entry which is preliminary data.</text>
</comment>
<reference evidence="16 17" key="1">
    <citation type="submission" date="2019-09" db="EMBL/GenBank/DDBJ databases">
        <title>Polymorphobacter sp. isolated from a lake in China.</title>
        <authorList>
            <person name="Liu Z."/>
        </authorList>
    </citation>
    <scope>NUCLEOTIDE SEQUENCE [LARGE SCALE GENOMIC DNA]</scope>
    <source>
        <strain evidence="16 17">D40P</strain>
    </source>
</reference>
<organism evidence="16 17">
    <name type="scientific">Sandarakinorhabdus fusca</name>
    <dbReference type="NCBI Taxonomy" id="1439888"/>
    <lineage>
        <taxon>Bacteria</taxon>
        <taxon>Pseudomonadati</taxon>
        <taxon>Pseudomonadota</taxon>
        <taxon>Alphaproteobacteria</taxon>
        <taxon>Sphingomonadales</taxon>
        <taxon>Sphingosinicellaceae</taxon>
        <taxon>Sandarakinorhabdus</taxon>
    </lineage>
</organism>
<evidence type="ECO:0000256" key="4">
    <source>
        <dbReference type="ARBA" id="ARBA00004931"/>
    </source>
</evidence>
<comment type="cofactor">
    <cofactor evidence="1 15">
        <name>pyridoxal 5'-phosphate</name>
        <dbReference type="ChEBI" id="CHEBI:597326"/>
    </cofactor>
</comment>
<dbReference type="NCBIfam" id="NF005209">
    <property type="entry name" value="PRK06680.1"/>
    <property type="match status" value="1"/>
</dbReference>
<dbReference type="InterPro" id="IPR001544">
    <property type="entry name" value="Aminotrans_IV"/>
</dbReference>
<keyword evidence="16" id="KW-0032">Aminotransferase</keyword>
<comment type="pathway">
    <text evidence="5">Amino-acid biosynthesis; L-leucine biosynthesis; L-leucine from 3-methyl-2-oxobutanoate: step 4/4.</text>
</comment>
<dbReference type="PANTHER" id="PTHR42743:SF11">
    <property type="entry name" value="AMINODEOXYCHORISMATE LYASE"/>
    <property type="match status" value="1"/>
</dbReference>
<dbReference type="InterPro" id="IPR018300">
    <property type="entry name" value="Aminotrans_IV_CS"/>
</dbReference>
<evidence type="ECO:0000256" key="6">
    <source>
        <dbReference type="ARBA" id="ARBA00009320"/>
    </source>
</evidence>
<comment type="similarity">
    <text evidence="6 14">Belongs to the class-IV pyridoxal-phosphate-dependent aminotransferase family.</text>
</comment>
<evidence type="ECO:0000313" key="16">
    <source>
        <dbReference type="EMBL" id="MQT17585.1"/>
    </source>
</evidence>
<comment type="pathway">
    <text evidence="4">Amino-acid biosynthesis; L-valine biosynthesis; L-valine from pyruvate: step 4/4.</text>
</comment>
<keyword evidence="10" id="KW-0100">Branched-chain amino acid biosynthesis</keyword>
<comment type="catalytic activity">
    <reaction evidence="12">
        <text>L-isoleucine + 2-oxoglutarate = (S)-3-methyl-2-oxopentanoate + L-glutamate</text>
        <dbReference type="Rhea" id="RHEA:24801"/>
        <dbReference type="ChEBI" id="CHEBI:16810"/>
        <dbReference type="ChEBI" id="CHEBI:29985"/>
        <dbReference type="ChEBI" id="CHEBI:35146"/>
        <dbReference type="ChEBI" id="CHEBI:58045"/>
        <dbReference type="EC" id="2.6.1.42"/>
    </reaction>
</comment>
<dbReference type="InterPro" id="IPR043131">
    <property type="entry name" value="BCAT-like_N"/>
</dbReference>
<dbReference type="RefSeq" id="WP_152578031.1">
    <property type="nucleotide sequence ID" value="NZ_JAATJI010000002.1"/>
</dbReference>
<keyword evidence="9 15" id="KW-0663">Pyridoxal phosphate</keyword>
<dbReference type="GO" id="GO:0008652">
    <property type="term" value="P:amino acid biosynthetic process"/>
    <property type="evidence" value="ECO:0007669"/>
    <property type="project" value="UniProtKB-ARBA"/>
</dbReference>
<comment type="function">
    <text evidence="2">Acts on leucine, isoleucine and valine.</text>
</comment>
<dbReference type="GO" id="GO:0004084">
    <property type="term" value="F:branched-chain-amino-acid transaminase activity"/>
    <property type="evidence" value="ECO:0007669"/>
    <property type="project" value="UniProtKB-EC"/>
</dbReference>
<evidence type="ECO:0000256" key="3">
    <source>
        <dbReference type="ARBA" id="ARBA00004824"/>
    </source>
</evidence>
<dbReference type="SUPFAM" id="SSF56752">
    <property type="entry name" value="D-aminoacid aminotransferase-like PLP-dependent enzymes"/>
    <property type="match status" value="1"/>
</dbReference>
<proteinExistence type="inferred from homology"/>
<sequence length="290" mass="31527">MPQLAYVAGRLVPLRDAHVHVEDRGLQFADALYEVAAVMNGRMLDWDGHLTRLRRGCAALFIEFSMSDAALLAQAQRLVAVNGHRDALLYMQLSRGTARRDHGFPLHARPTLVMTVRRFDFAQRIGQQARGVGVITVNDMRWQRVDLKTTGLLANVLAKQDARAAGAFEGWLVSADGDVREGGSTNAYIVRDGTIITHPLSAHILPGIARATLLRLARDAQITVVERPFTLDEALAADEALLTSTTAPLLPVVTIDGRPVGDGAPGPVAARLAALVWDEIARQTGWKAPR</sequence>
<dbReference type="OrthoDB" id="9805628at2"/>
<evidence type="ECO:0000256" key="8">
    <source>
        <dbReference type="ARBA" id="ARBA00014472"/>
    </source>
</evidence>
<evidence type="ECO:0000256" key="13">
    <source>
        <dbReference type="ARBA" id="ARBA00049229"/>
    </source>
</evidence>
<accession>A0A7C9KX61</accession>
<dbReference type="GO" id="GO:0009082">
    <property type="term" value="P:branched-chain amino acid biosynthetic process"/>
    <property type="evidence" value="ECO:0007669"/>
    <property type="project" value="UniProtKB-KW"/>
</dbReference>
<dbReference type="PANTHER" id="PTHR42743">
    <property type="entry name" value="AMINO-ACID AMINOTRANSFERASE"/>
    <property type="match status" value="1"/>
</dbReference>
<evidence type="ECO:0000256" key="10">
    <source>
        <dbReference type="ARBA" id="ARBA00023304"/>
    </source>
</evidence>
<dbReference type="Gene3D" id="3.20.10.10">
    <property type="entry name" value="D-amino Acid Aminotransferase, subunit A, domain 2"/>
    <property type="match status" value="1"/>
</dbReference>
<comment type="catalytic activity">
    <reaction evidence="13">
        <text>L-leucine + 2-oxoglutarate = 4-methyl-2-oxopentanoate + L-glutamate</text>
        <dbReference type="Rhea" id="RHEA:18321"/>
        <dbReference type="ChEBI" id="CHEBI:16810"/>
        <dbReference type="ChEBI" id="CHEBI:17865"/>
        <dbReference type="ChEBI" id="CHEBI:29985"/>
        <dbReference type="ChEBI" id="CHEBI:57427"/>
        <dbReference type="EC" id="2.6.1.42"/>
    </reaction>
</comment>
<dbReference type="PROSITE" id="PS00770">
    <property type="entry name" value="AA_TRANSFER_CLASS_4"/>
    <property type="match status" value="1"/>
</dbReference>
<dbReference type="EMBL" id="WIOL01000003">
    <property type="protein sequence ID" value="MQT17585.1"/>
    <property type="molecule type" value="Genomic_DNA"/>
</dbReference>
<dbReference type="GO" id="GO:0005829">
    <property type="term" value="C:cytosol"/>
    <property type="evidence" value="ECO:0007669"/>
    <property type="project" value="TreeGrafter"/>
</dbReference>
<dbReference type="Proteomes" id="UP000481327">
    <property type="component" value="Unassembled WGS sequence"/>
</dbReference>
<keyword evidence="17" id="KW-1185">Reference proteome</keyword>
<keyword evidence="10" id="KW-0028">Amino-acid biosynthesis</keyword>
<evidence type="ECO:0000256" key="7">
    <source>
        <dbReference type="ARBA" id="ARBA00013053"/>
    </source>
</evidence>
<dbReference type="Pfam" id="PF01063">
    <property type="entry name" value="Aminotran_4"/>
    <property type="match status" value="1"/>
</dbReference>
<evidence type="ECO:0000256" key="2">
    <source>
        <dbReference type="ARBA" id="ARBA00003109"/>
    </source>
</evidence>
<keyword evidence="16" id="KW-0808">Transferase</keyword>
<dbReference type="AlphaFoldDB" id="A0A7C9KX61"/>
<evidence type="ECO:0000256" key="1">
    <source>
        <dbReference type="ARBA" id="ARBA00001933"/>
    </source>
</evidence>
<evidence type="ECO:0000256" key="9">
    <source>
        <dbReference type="ARBA" id="ARBA00022898"/>
    </source>
</evidence>
<gene>
    <name evidence="16" type="ORF">F3168_09955</name>
</gene>
<dbReference type="InterPro" id="IPR050571">
    <property type="entry name" value="Class-IV_PLP-Dep_Aminotrnsfr"/>
</dbReference>
<dbReference type="FunFam" id="3.20.10.10:FF:000002">
    <property type="entry name" value="D-alanine aminotransferase"/>
    <property type="match status" value="1"/>
</dbReference>
<evidence type="ECO:0000256" key="11">
    <source>
        <dbReference type="ARBA" id="ARBA00048212"/>
    </source>
</evidence>
<dbReference type="EC" id="2.6.1.42" evidence="7"/>
<dbReference type="Gene3D" id="3.30.470.10">
    <property type="match status" value="1"/>
</dbReference>
<name>A0A7C9KX61_9SPHN</name>
<comment type="pathway">
    <text evidence="3">Amino-acid biosynthesis; L-isoleucine biosynthesis; L-isoleucine from 2-oxobutanoate: step 4/4.</text>
</comment>
<evidence type="ECO:0000313" key="17">
    <source>
        <dbReference type="Proteomes" id="UP000481327"/>
    </source>
</evidence>